<sequence>MQVALSVKNKTTFIDGTLPKPDKDTPTYAAWTRANNVVILWLYNSVSKDIITNILFANTVKEIWDDLKTWFLRKNGPRIFQLKRQLMSLQQGTDDINTYHTKLKSIWEELTGYKPTFSCTCGGLQQIHTHHEFEYVMSFLMGLNDSFSQIRGQILLSNPLPSIGNVFSLILQEEAKREIVVTHSPTNSLDNIAFLLIMYQRTNMKTLKGNTSRKKDPNVLTVICWGTRRTNATSLTFGTLCYASTLLSTRHKFNPRATAAVCIGYSHGYKGYKLLDLTILETFVSRDVKFYEHIFPFIDKDSTTSSTNPLSPHITPGTCDDPNPTHTQHHPDTQPSIQNSPQPNPFSEYQLIR</sequence>
<dbReference type="Pfam" id="PF25597">
    <property type="entry name" value="SH3_retrovirus"/>
    <property type="match status" value="1"/>
</dbReference>
<dbReference type="InterPro" id="IPR057670">
    <property type="entry name" value="SH3_retrovirus"/>
</dbReference>
<dbReference type="PANTHER" id="PTHR37610">
    <property type="entry name" value="CCHC-TYPE DOMAIN-CONTAINING PROTEIN"/>
    <property type="match status" value="1"/>
</dbReference>
<gene>
    <name evidence="3" type="ORF">D0Y65_055430</name>
</gene>
<evidence type="ECO:0000259" key="2">
    <source>
        <dbReference type="Pfam" id="PF25597"/>
    </source>
</evidence>
<evidence type="ECO:0000256" key="1">
    <source>
        <dbReference type="SAM" id="MobiDB-lite"/>
    </source>
</evidence>
<feature type="domain" description="Retroviral polymerase SH3-like" evidence="2">
    <location>
        <begin position="240"/>
        <end position="301"/>
    </location>
</feature>
<evidence type="ECO:0000313" key="3">
    <source>
        <dbReference type="EMBL" id="RZB41168.1"/>
    </source>
</evidence>
<organism evidence="3 4">
    <name type="scientific">Glycine soja</name>
    <name type="common">Wild soybean</name>
    <dbReference type="NCBI Taxonomy" id="3848"/>
    <lineage>
        <taxon>Eukaryota</taxon>
        <taxon>Viridiplantae</taxon>
        <taxon>Streptophyta</taxon>
        <taxon>Embryophyta</taxon>
        <taxon>Tracheophyta</taxon>
        <taxon>Spermatophyta</taxon>
        <taxon>Magnoliopsida</taxon>
        <taxon>eudicotyledons</taxon>
        <taxon>Gunneridae</taxon>
        <taxon>Pentapetalae</taxon>
        <taxon>rosids</taxon>
        <taxon>fabids</taxon>
        <taxon>Fabales</taxon>
        <taxon>Fabaceae</taxon>
        <taxon>Papilionoideae</taxon>
        <taxon>50 kb inversion clade</taxon>
        <taxon>NPAAA clade</taxon>
        <taxon>indigoferoid/millettioid clade</taxon>
        <taxon>Phaseoleae</taxon>
        <taxon>Glycine</taxon>
        <taxon>Glycine subgen. Soja</taxon>
    </lineage>
</organism>
<dbReference type="AlphaFoldDB" id="A0A445EXV0"/>
<proteinExistence type="predicted"/>
<name>A0A445EXV0_GLYSO</name>
<comment type="caution">
    <text evidence="3">The sequence shown here is derived from an EMBL/GenBank/DDBJ whole genome shotgun (WGS) entry which is preliminary data.</text>
</comment>
<dbReference type="PANTHER" id="PTHR37610:SF81">
    <property type="entry name" value="RETROTRANSPOSON COPIA-LIKE N-TERMINAL DOMAIN-CONTAINING PROTEIN"/>
    <property type="match status" value="1"/>
</dbReference>
<dbReference type="EMBL" id="QZWG01001081">
    <property type="protein sequence ID" value="RZB41168.1"/>
    <property type="molecule type" value="Genomic_DNA"/>
</dbReference>
<reference evidence="3 4" key="1">
    <citation type="submission" date="2018-09" db="EMBL/GenBank/DDBJ databases">
        <title>A high-quality reference genome of wild soybean provides a powerful tool to mine soybean genomes.</title>
        <authorList>
            <person name="Xie M."/>
            <person name="Chung C.Y.L."/>
            <person name="Li M.-W."/>
            <person name="Wong F.-L."/>
            <person name="Chan T.-F."/>
            <person name="Lam H.-M."/>
        </authorList>
    </citation>
    <scope>NUCLEOTIDE SEQUENCE [LARGE SCALE GENOMIC DNA]</scope>
    <source>
        <strain evidence="4">cv. W05</strain>
        <tissue evidence="3">Hypocotyl of etiolated seedlings</tissue>
    </source>
</reference>
<accession>A0A445EXV0</accession>
<keyword evidence="4" id="KW-1185">Reference proteome</keyword>
<protein>
    <recommendedName>
        <fullName evidence="2">Retroviral polymerase SH3-like domain-containing protein</fullName>
    </recommendedName>
</protein>
<feature type="region of interest" description="Disordered" evidence="1">
    <location>
        <begin position="302"/>
        <end position="353"/>
    </location>
</feature>
<dbReference type="Proteomes" id="UP000289340">
    <property type="component" value="Unassembled WGS sequence"/>
</dbReference>
<evidence type="ECO:0000313" key="4">
    <source>
        <dbReference type="Proteomes" id="UP000289340"/>
    </source>
</evidence>
<dbReference type="Pfam" id="PF14223">
    <property type="entry name" value="Retrotran_gag_2"/>
    <property type="match status" value="1"/>
</dbReference>